<dbReference type="Gene3D" id="3.40.50.850">
    <property type="entry name" value="Isochorismatase-like"/>
    <property type="match status" value="1"/>
</dbReference>
<accession>A0A517MUR8</accession>
<dbReference type="PANTHER" id="PTHR14119:SF3">
    <property type="entry name" value="ISOCHORISMATASE DOMAIN-CONTAINING PROTEIN 2"/>
    <property type="match status" value="1"/>
</dbReference>
<protein>
    <submittedName>
        <fullName evidence="2">Putative hydrolase</fullName>
    </submittedName>
</protein>
<organism evidence="2 3">
    <name type="scientific">Adhaeretor mobilis</name>
    <dbReference type="NCBI Taxonomy" id="1930276"/>
    <lineage>
        <taxon>Bacteria</taxon>
        <taxon>Pseudomonadati</taxon>
        <taxon>Planctomycetota</taxon>
        <taxon>Planctomycetia</taxon>
        <taxon>Pirellulales</taxon>
        <taxon>Lacipirellulaceae</taxon>
        <taxon>Adhaeretor</taxon>
    </lineage>
</organism>
<evidence type="ECO:0000313" key="3">
    <source>
        <dbReference type="Proteomes" id="UP000319852"/>
    </source>
</evidence>
<evidence type="ECO:0000259" key="1">
    <source>
        <dbReference type="Pfam" id="PF00857"/>
    </source>
</evidence>
<gene>
    <name evidence="2" type="ORF">HG15A2_19150</name>
</gene>
<dbReference type="Pfam" id="PF00857">
    <property type="entry name" value="Isochorismatase"/>
    <property type="match status" value="1"/>
</dbReference>
<dbReference type="SUPFAM" id="SSF52499">
    <property type="entry name" value="Isochorismatase-like hydrolases"/>
    <property type="match status" value="1"/>
</dbReference>
<evidence type="ECO:0000313" key="2">
    <source>
        <dbReference type="EMBL" id="QDS98634.1"/>
    </source>
</evidence>
<sequence length="188" mass="20240">MMRAADTALLVVDVQERLLAVQPQGARIEWNCRRLLDGAKTLGVKAVITEQYPEKLGPTPKVLLSCTDEPALEKIAFSCGERGEVFAAWLEAGIHRVLLAGIETHVCVQQTALDLLAAGFQVLVAVDAVGSRYKVDHGVALRRMEASGVLLTTTEAALFEWCERAGTPQFKAISALAKQTPPAGSEMV</sequence>
<name>A0A517MUR8_9BACT</name>
<feature type="domain" description="Isochorismatase-like" evidence="1">
    <location>
        <begin position="7"/>
        <end position="155"/>
    </location>
</feature>
<proteinExistence type="predicted"/>
<dbReference type="AlphaFoldDB" id="A0A517MUR8"/>
<dbReference type="EMBL" id="CP036263">
    <property type="protein sequence ID" value="QDS98634.1"/>
    <property type="molecule type" value="Genomic_DNA"/>
</dbReference>
<dbReference type="Proteomes" id="UP000319852">
    <property type="component" value="Chromosome"/>
</dbReference>
<reference evidence="2 3" key="1">
    <citation type="submission" date="2019-02" db="EMBL/GenBank/DDBJ databases">
        <title>Deep-cultivation of Planctomycetes and their phenomic and genomic characterization uncovers novel biology.</title>
        <authorList>
            <person name="Wiegand S."/>
            <person name="Jogler M."/>
            <person name="Boedeker C."/>
            <person name="Pinto D."/>
            <person name="Vollmers J."/>
            <person name="Rivas-Marin E."/>
            <person name="Kohn T."/>
            <person name="Peeters S.H."/>
            <person name="Heuer A."/>
            <person name="Rast P."/>
            <person name="Oberbeckmann S."/>
            <person name="Bunk B."/>
            <person name="Jeske O."/>
            <person name="Meyerdierks A."/>
            <person name="Storesund J.E."/>
            <person name="Kallscheuer N."/>
            <person name="Luecker S."/>
            <person name="Lage O.M."/>
            <person name="Pohl T."/>
            <person name="Merkel B.J."/>
            <person name="Hornburger P."/>
            <person name="Mueller R.-W."/>
            <person name="Bruemmer F."/>
            <person name="Labrenz M."/>
            <person name="Spormann A.M."/>
            <person name="Op den Camp H."/>
            <person name="Overmann J."/>
            <person name="Amann R."/>
            <person name="Jetten M.S.M."/>
            <person name="Mascher T."/>
            <person name="Medema M.H."/>
            <person name="Devos D.P."/>
            <person name="Kaster A.-K."/>
            <person name="Ovreas L."/>
            <person name="Rohde M."/>
            <person name="Galperin M.Y."/>
            <person name="Jogler C."/>
        </authorList>
    </citation>
    <scope>NUCLEOTIDE SEQUENCE [LARGE SCALE GENOMIC DNA]</scope>
    <source>
        <strain evidence="2 3">HG15A2</strain>
    </source>
</reference>
<keyword evidence="3" id="KW-1185">Reference proteome</keyword>
<dbReference type="InterPro" id="IPR050993">
    <property type="entry name" value="Isochorismatase_domain"/>
</dbReference>
<dbReference type="GO" id="GO:0016787">
    <property type="term" value="F:hydrolase activity"/>
    <property type="evidence" value="ECO:0007669"/>
    <property type="project" value="UniProtKB-KW"/>
</dbReference>
<dbReference type="InterPro" id="IPR036380">
    <property type="entry name" value="Isochorismatase-like_sf"/>
</dbReference>
<dbReference type="KEGG" id="amob:HG15A2_19150"/>
<keyword evidence="2" id="KW-0378">Hydrolase</keyword>
<dbReference type="InterPro" id="IPR000868">
    <property type="entry name" value="Isochorismatase-like_dom"/>
</dbReference>
<dbReference type="PANTHER" id="PTHR14119">
    <property type="entry name" value="HYDROLASE"/>
    <property type="match status" value="1"/>
</dbReference>